<reference evidence="9" key="2">
    <citation type="submission" date="2020-09" db="EMBL/GenBank/DDBJ databases">
        <authorList>
            <person name="Sun Q."/>
            <person name="Ohkuma M."/>
        </authorList>
    </citation>
    <scope>NUCLEOTIDE SEQUENCE</scope>
    <source>
        <strain evidence="9">JCM 15325</strain>
    </source>
</reference>
<dbReference type="Gene3D" id="3.40.50.10860">
    <property type="entry name" value="Leucine Dehydrogenase, chain A, domain 1"/>
    <property type="match status" value="1"/>
</dbReference>
<dbReference type="PRINTS" id="PR00082">
    <property type="entry name" value="GLFDHDRGNASE"/>
</dbReference>
<evidence type="ECO:0000256" key="1">
    <source>
        <dbReference type="ARBA" id="ARBA00006382"/>
    </source>
</evidence>
<feature type="active site" description="Proton donor" evidence="5">
    <location>
        <position position="118"/>
    </location>
</feature>
<evidence type="ECO:0000256" key="7">
    <source>
        <dbReference type="RuleBase" id="RU004417"/>
    </source>
</evidence>
<dbReference type="InterPro" id="IPR046346">
    <property type="entry name" value="Aminoacid_DH-like_N_sf"/>
</dbReference>
<dbReference type="PANTHER" id="PTHR11606">
    <property type="entry name" value="GLUTAMATE DEHYDROGENASE"/>
    <property type="match status" value="1"/>
</dbReference>
<dbReference type="Proteomes" id="UP000654670">
    <property type="component" value="Unassembled WGS sequence"/>
</dbReference>
<dbReference type="InterPro" id="IPR006096">
    <property type="entry name" value="Glu/Leu/Phe/Val/Trp_DH_C"/>
</dbReference>
<dbReference type="PIRSF" id="PIRSF000185">
    <property type="entry name" value="Glu_DH"/>
    <property type="match status" value="1"/>
</dbReference>
<gene>
    <name evidence="9" type="primary">gdhA</name>
    <name evidence="9" type="ORF">GCM10007968_08850</name>
</gene>
<evidence type="ECO:0000313" key="10">
    <source>
        <dbReference type="Proteomes" id="UP000654670"/>
    </source>
</evidence>
<sequence length="426" mass="46750">MSVNQGSGSRSRDEKHHYLLRSVQAIVRHSLEELGYSEEMIELLKEPKCALEVKIPVRMDNGKIRIFTGYRVQHSDAIGPTKGGVLFHPDVSLTQVKALSVLNGIKSAILGLPCGGAKGGVICDPRELSFRELEGLSRGYIRAIRSIIGPRKDILALDVFTNTQIMAWMMDEYGRFSGTESPGFITGKPIVLGGLRGREYAVARSISRFVHEAASSKGIELNGAEAIIQGFGSAGSYVAKTLFESGARVVGISDAYGALYNPSGLDVEELLNCRDSFGTVTKLFQHTFTNQELLEKPCDILVLAAIENQITENNAADIRAKVVVEAAENAVSDQAAIILADRNILFVPEVLSCAADVTVSYFEWVQNNQGITWTEKEVEERLREVLSSAFEQVREMAGDRKTTMRTAAYLVGVQKLAESVRYRGWI</sequence>
<evidence type="ECO:0000313" key="9">
    <source>
        <dbReference type="EMBL" id="GGL46979.1"/>
    </source>
</evidence>
<protein>
    <recommendedName>
        <fullName evidence="2 4">Glutamate dehydrogenase</fullName>
    </recommendedName>
</protein>
<feature type="domain" description="Glutamate/phenylalanine/leucine/valine/L-tryptophan dehydrogenase C-terminal" evidence="8">
    <location>
        <begin position="195"/>
        <end position="424"/>
    </location>
</feature>
<dbReference type="InterPro" id="IPR006095">
    <property type="entry name" value="Glu/Leu/Phe/Val/Trp_DH"/>
</dbReference>
<evidence type="ECO:0000256" key="2">
    <source>
        <dbReference type="ARBA" id="ARBA00012896"/>
    </source>
</evidence>
<accession>A0A917RZ73</accession>
<dbReference type="SUPFAM" id="SSF53223">
    <property type="entry name" value="Aminoacid dehydrogenase-like, N-terminal domain"/>
    <property type="match status" value="1"/>
</dbReference>
<keyword evidence="10" id="KW-1185">Reference proteome</keyword>
<dbReference type="AlphaFoldDB" id="A0A917RZ73"/>
<dbReference type="Pfam" id="PF02812">
    <property type="entry name" value="ELFV_dehydrog_N"/>
    <property type="match status" value="1"/>
</dbReference>
<dbReference type="InterPro" id="IPR014362">
    <property type="entry name" value="Glu_DH"/>
</dbReference>
<dbReference type="EMBL" id="BMOK01000003">
    <property type="protein sequence ID" value="GGL46979.1"/>
    <property type="molecule type" value="Genomic_DNA"/>
</dbReference>
<name>A0A917RZ73_9BACL</name>
<dbReference type="Gene3D" id="1.10.8.1210">
    <property type="match status" value="1"/>
</dbReference>
<evidence type="ECO:0000256" key="5">
    <source>
        <dbReference type="PIRSR" id="PIRSR000185-1"/>
    </source>
</evidence>
<dbReference type="InterPro" id="IPR006097">
    <property type="entry name" value="Glu/Leu/Phe/Val/Trp_DH_dimer"/>
</dbReference>
<dbReference type="CDD" id="cd01076">
    <property type="entry name" value="NAD_bind_1_Glu_DH"/>
    <property type="match status" value="1"/>
</dbReference>
<organism evidence="9 10">
    <name type="scientific">Sporolactobacillus putidus</name>
    <dbReference type="NCBI Taxonomy" id="492735"/>
    <lineage>
        <taxon>Bacteria</taxon>
        <taxon>Bacillati</taxon>
        <taxon>Bacillota</taxon>
        <taxon>Bacilli</taxon>
        <taxon>Bacillales</taxon>
        <taxon>Sporolactobacillaceae</taxon>
        <taxon>Sporolactobacillus</taxon>
    </lineage>
</organism>
<proteinExistence type="inferred from homology"/>
<dbReference type="Pfam" id="PF00208">
    <property type="entry name" value="ELFV_dehydrog"/>
    <property type="match status" value="1"/>
</dbReference>
<dbReference type="InterPro" id="IPR036291">
    <property type="entry name" value="NAD(P)-bd_dom_sf"/>
</dbReference>
<dbReference type="PROSITE" id="PS00074">
    <property type="entry name" value="GLFV_DEHYDROGENASE"/>
    <property type="match status" value="1"/>
</dbReference>
<dbReference type="InterPro" id="IPR033922">
    <property type="entry name" value="NAD_bind_Glu_DH"/>
</dbReference>
<evidence type="ECO:0000256" key="4">
    <source>
        <dbReference type="PIRNR" id="PIRNR000185"/>
    </source>
</evidence>
<comment type="caution">
    <text evidence="9">The sequence shown here is derived from an EMBL/GenBank/DDBJ whole genome shotgun (WGS) entry which is preliminary data.</text>
</comment>
<evidence type="ECO:0000256" key="6">
    <source>
        <dbReference type="PIRSR" id="PIRSR000185-3"/>
    </source>
</evidence>
<dbReference type="RefSeq" id="WP_229727471.1">
    <property type="nucleotide sequence ID" value="NZ_BMOK01000003.1"/>
</dbReference>
<dbReference type="InterPro" id="IPR033524">
    <property type="entry name" value="Glu/Leu/Phe/Val_DH_AS"/>
</dbReference>
<evidence type="ECO:0000259" key="8">
    <source>
        <dbReference type="SMART" id="SM00839"/>
    </source>
</evidence>
<evidence type="ECO:0000256" key="3">
    <source>
        <dbReference type="ARBA" id="ARBA00023002"/>
    </source>
</evidence>
<dbReference type="PANTHER" id="PTHR11606:SF13">
    <property type="entry name" value="GLUTAMATE DEHYDROGENASE 1, MITOCHONDRIAL"/>
    <property type="match status" value="1"/>
</dbReference>
<dbReference type="GO" id="GO:0006538">
    <property type="term" value="P:L-glutamate catabolic process"/>
    <property type="evidence" value="ECO:0007669"/>
    <property type="project" value="TreeGrafter"/>
</dbReference>
<keyword evidence="3 4" id="KW-0560">Oxidoreductase</keyword>
<dbReference type="SMART" id="SM00839">
    <property type="entry name" value="ELFV_dehydrog"/>
    <property type="match status" value="1"/>
</dbReference>
<dbReference type="SUPFAM" id="SSF51735">
    <property type="entry name" value="NAD(P)-binding Rossmann-fold domains"/>
    <property type="match status" value="1"/>
</dbReference>
<dbReference type="Gene3D" id="3.40.50.720">
    <property type="entry name" value="NAD(P)-binding Rossmann-like Domain"/>
    <property type="match status" value="1"/>
</dbReference>
<feature type="site" description="Important for catalysis" evidence="6">
    <location>
        <position position="158"/>
    </location>
</feature>
<reference evidence="9" key="1">
    <citation type="journal article" date="2014" name="Int. J. Syst. Evol. Microbiol.">
        <title>Complete genome sequence of Corynebacterium casei LMG S-19264T (=DSM 44701T), isolated from a smear-ripened cheese.</title>
        <authorList>
            <consortium name="US DOE Joint Genome Institute (JGI-PGF)"/>
            <person name="Walter F."/>
            <person name="Albersmeier A."/>
            <person name="Kalinowski J."/>
            <person name="Ruckert C."/>
        </authorList>
    </citation>
    <scope>NUCLEOTIDE SEQUENCE</scope>
    <source>
        <strain evidence="9">JCM 15325</strain>
    </source>
</reference>
<comment type="similarity">
    <text evidence="1 4 7">Belongs to the Glu/Leu/Phe/Val dehydrogenases family.</text>
</comment>
<dbReference type="GO" id="GO:0004352">
    <property type="term" value="F:glutamate dehydrogenase (NAD+) activity"/>
    <property type="evidence" value="ECO:0007669"/>
    <property type="project" value="TreeGrafter"/>
</dbReference>